<name>A0ABM4UFB3_COFAR</name>
<sequence>MQKDVEIFVAACDVCQRHKSENVAYPGLLLSKYAYFIPLKHPYTALSVAQAFLDNIYRLHGLPTTIVSDRDKIFISHFWKELFGLLKTPPLHIPYVPGSSTVDSVDRSLAAREAVLHLLKHNLQKAQNRMKQQADQHRSERVFELGDWVSVKLQPYRQHSLRSTSCQKLSPRYFGPFQIIAKEVGEKGKNSCNSSVGAMEQQLPRGCDLGILVRSSSTISSLQFLRTRIV</sequence>
<organism evidence="2 3">
    <name type="scientific">Coffea arabica</name>
    <name type="common">Arabian coffee</name>
    <dbReference type="NCBI Taxonomy" id="13443"/>
    <lineage>
        <taxon>Eukaryota</taxon>
        <taxon>Viridiplantae</taxon>
        <taxon>Streptophyta</taxon>
        <taxon>Embryophyta</taxon>
        <taxon>Tracheophyta</taxon>
        <taxon>Spermatophyta</taxon>
        <taxon>Magnoliopsida</taxon>
        <taxon>eudicotyledons</taxon>
        <taxon>Gunneridae</taxon>
        <taxon>Pentapetalae</taxon>
        <taxon>asterids</taxon>
        <taxon>lamiids</taxon>
        <taxon>Gentianales</taxon>
        <taxon>Rubiaceae</taxon>
        <taxon>Ixoroideae</taxon>
        <taxon>Gardenieae complex</taxon>
        <taxon>Bertiereae - Coffeeae clade</taxon>
        <taxon>Coffeeae</taxon>
        <taxon>Coffea</taxon>
    </lineage>
</organism>
<dbReference type="RefSeq" id="XP_071905950.1">
    <property type="nucleotide sequence ID" value="XM_072049849.1"/>
</dbReference>
<reference evidence="3" key="1">
    <citation type="submission" date="2025-08" db="UniProtKB">
        <authorList>
            <consortium name="RefSeq"/>
        </authorList>
    </citation>
    <scope>IDENTIFICATION</scope>
    <source>
        <tissue evidence="3">Leaves</tissue>
    </source>
</reference>
<proteinExistence type="predicted"/>
<evidence type="ECO:0000313" key="2">
    <source>
        <dbReference type="Proteomes" id="UP001652660"/>
    </source>
</evidence>
<dbReference type="InterPro" id="IPR036397">
    <property type="entry name" value="RNaseH_sf"/>
</dbReference>
<dbReference type="Proteomes" id="UP001652660">
    <property type="component" value="Chromosome 5c"/>
</dbReference>
<protein>
    <recommendedName>
        <fullName evidence="1">Tf2-1-like SH3-like domain-containing protein</fullName>
    </recommendedName>
</protein>
<feature type="domain" description="Tf2-1-like SH3-like" evidence="1">
    <location>
        <begin position="146"/>
        <end position="182"/>
    </location>
</feature>
<evidence type="ECO:0000313" key="3">
    <source>
        <dbReference type="RefSeq" id="XP_071905950.1"/>
    </source>
</evidence>
<dbReference type="SUPFAM" id="SSF53098">
    <property type="entry name" value="Ribonuclease H-like"/>
    <property type="match status" value="1"/>
</dbReference>
<keyword evidence="2" id="KW-1185">Reference proteome</keyword>
<gene>
    <name evidence="3" type="primary">LOC140007164</name>
</gene>
<dbReference type="InterPro" id="IPR056924">
    <property type="entry name" value="SH3_Tf2-1"/>
</dbReference>
<dbReference type="PANTHER" id="PTHR35046:SF18">
    <property type="entry name" value="RNA-DIRECTED DNA POLYMERASE"/>
    <property type="match status" value="1"/>
</dbReference>
<dbReference type="PANTHER" id="PTHR35046">
    <property type="entry name" value="ZINC KNUCKLE (CCHC-TYPE) FAMILY PROTEIN"/>
    <property type="match status" value="1"/>
</dbReference>
<accession>A0ABM4UFB3</accession>
<dbReference type="Gene3D" id="3.30.420.10">
    <property type="entry name" value="Ribonuclease H-like superfamily/Ribonuclease H"/>
    <property type="match status" value="1"/>
</dbReference>
<dbReference type="InterPro" id="IPR012337">
    <property type="entry name" value="RNaseH-like_sf"/>
</dbReference>
<dbReference type="GeneID" id="140007164"/>
<dbReference type="Pfam" id="PF24626">
    <property type="entry name" value="SH3_Tf2-1"/>
    <property type="match status" value="1"/>
</dbReference>
<evidence type="ECO:0000259" key="1">
    <source>
        <dbReference type="Pfam" id="PF24626"/>
    </source>
</evidence>